<feature type="transmembrane region" description="Helical" evidence="2">
    <location>
        <begin position="86"/>
        <end position="109"/>
    </location>
</feature>
<protein>
    <submittedName>
        <fullName evidence="4 5">Uncharacterized protein LOC116941512</fullName>
    </submittedName>
</protein>
<evidence type="ECO:0000256" key="1">
    <source>
        <dbReference type="ARBA" id="ARBA00010090"/>
    </source>
</evidence>
<dbReference type="InterPro" id="IPR008405">
    <property type="entry name" value="ApoL"/>
</dbReference>
<dbReference type="RefSeq" id="XP_032808536.1">
    <property type="nucleotide sequence ID" value="XM_032952645.1"/>
</dbReference>
<dbReference type="GO" id="GO:0006869">
    <property type="term" value="P:lipid transport"/>
    <property type="evidence" value="ECO:0007669"/>
    <property type="project" value="InterPro"/>
</dbReference>
<keyword evidence="2" id="KW-0472">Membrane</keyword>
<dbReference type="GO" id="GO:0016020">
    <property type="term" value="C:membrane"/>
    <property type="evidence" value="ECO:0007669"/>
    <property type="project" value="TreeGrafter"/>
</dbReference>
<dbReference type="GO" id="GO:0005576">
    <property type="term" value="C:extracellular region"/>
    <property type="evidence" value="ECO:0007669"/>
    <property type="project" value="InterPro"/>
</dbReference>
<reference evidence="4 5" key="1">
    <citation type="submission" date="2025-04" db="UniProtKB">
        <authorList>
            <consortium name="RefSeq"/>
        </authorList>
    </citation>
    <scope>IDENTIFICATION</scope>
    <source>
        <tissue evidence="4 5">Sperm</tissue>
    </source>
</reference>
<keyword evidence="2" id="KW-0812">Transmembrane</keyword>
<feature type="transmembrane region" description="Helical" evidence="2">
    <location>
        <begin position="331"/>
        <end position="352"/>
    </location>
</feature>
<keyword evidence="3" id="KW-1185">Reference proteome</keyword>
<dbReference type="PANTHER" id="PTHR14096:SF28">
    <property type="entry name" value="APOLIPOPROTEIN L, 1-RELATED"/>
    <property type="match status" value="1"/>
</dbReference>
<evidence type="ECO:0000256" key="2">
    <source>
        <dbReference type="SAM" id="Phobius"/>
    </source>
</evidence>
<accession>A0AAJ7WSI6</accession>
<keyword evidence="2" id="KW-1133">Transmembrane helix</keyword>
<dbReference type="GO" id="GO:0042157">
    <property type="term" value="P:lipoprotein metabolic process"/>
    <property type="evidence" value="ECO:0007669"/>
    <property type="project" value="InterPro"/>
</dbReference>
<dbReference type="GO" id="GO:0008289">
    <property type="term" value="F:lipid binding"/>
    <property type="evidence" value="ECO:0007669"/>
    <property type="project" value="InterPro"/>
</dbReference>
<feature type="transmembrane region" description="Helical" evidence="2">
    <location>
        <begin position="381"/>
        <end position="404"/>
    </location>
</feature>
<evidence type="ECO:0000313" key="5">
    <source>
        <dbReference type="RefSeq" id="XP_032808536.1"/>
    </source>
</evidence>
<comment type="similarity">
    <text evidence="1">Belongs to the apolipoprotein L family.</text>
</comment>
<dbReference type="AlphaFoldDB" id="A0AAJ7WSI6"/>
<gene>
    <name evidence="4 5 6" type="primary">LOC116941512</name>
</gene>
<proteinExistence type="inferred from homology"/>
<name>A0AAJ7WSI6_PETMA</name>
<dbReference type="Pfam" id="PF05461">
    <property type="entry name" value="ApoL"/>
    <property type="match status" value="1"/>
</dbReference>
<dbReference type="Proteomes" id="UP001318040">
    <property type="component" value="Chromosome 12"/>
</dbReference>
<feature type="transmembrane region" description="Helical" evidence="2">
    <location>
        <begin position="58"/>
        <end position="80"/>
    </location>
</feature>
<evidence type="ECO:0000313" key="3">
    <source>
        <dbReference type="Proteomes" id="UP001318040"/>
    </source>
</evidence>
<dbReference type="RefSeq" id="XP_032808535.1">
    <property type="nucleotide sequence ID" value="XM_032952644.1"/>
</dbReference>
<dbReference type="RefSeq" id="XP_032808537.1">
    <property type="nucleotide sequence ID" value="XM_032952646.1"/>
</dbReference>
<dbReference type="PANTHER" id="PTHR14096">
    <property type="entry name" value="APOLIPOPROTEIN L"/>
    <property type="match status" value="1"/>
</dbReference>
<evidence type="ECO:0000313" key="6">
    <source>
        <dbReference type="RefSeq" id="XP_032808537.1"/>
    </source>
</evidence>
<sequence>MDGQEEQHGPEALYNNAKIQFIRLLNKWKETRVISIKETRRVADALAKLEKDVNISQTVGTATSLIGGIVALAGIIAAPFTFGASALIAGVVGAGIGITGGLVTAGSSLSKIFIKKCKLKTTETAVKLDTEMLEDVMNSLINLNEACIELTHFDKQDHRAYSFRKAYGKLCRHVGVQPGSGDQFTESLVRVFIGVGIVPAQSADAVEIGVSVVKAARFGAKASLVGAELANNARMGASIFKTASMAVGKAAFSGVFSSLGIVLDVAFLAYLGRKLHKGSPSQVAKELRERADMFEQQLPKFDEFAKRFPGPPSCLEQLYLQARRKISKMDLCSIVLCFAALLVGIWALIAWLCSGPMPMTAVGFPRPAERARFVGQEQSSFFWHVVYVTLTFVFMLGTGAVLLLF</sequence>
<dbReference type="KEGG" id="pmrn:116941512"/>
<evidence type="ECO:0000313" key="4">
    <source>
        <dbReference type="RefSeq" id="XP_032808535.1"/>
    </source>
</evidence>
<organism evidence="3 5">
    <name type="scientific">Petromyzon marinus</name>
    <name type="common">Sea lamprey</name>
    <dbReference type="NCBI Taxonomy" id="7757"/>
    <lineage>
        <taxon>Eukaryota</taxon>
        <taxon>Metazoa</taxon>
        <taxon>Chordata</taxon>
        <taxon>Craniata</taxon>
        <taxon>Vertebrata</taxon>
        <taxon>Cyclostomata</taxon>
        <taxon>Hyperoartia</taxon>
        <taxon>Petromyzontiformes</taxon>
        <taxon>Petromyzontidae</taxon>
        <taxon>Petromyzon</taxon>
    </lineage>
</organism>